<name>A0A1Y1XAZ0_9FUNG</name>
<keyword evidence="4" id="KW-1185">Reference proteome</keyword>
<feature type="compositionally biased region" description="Polar residues" evidence="2">
    <location>
        <begin position="393"/>
        <end position="409"/>
    </location>
</feature>
<organism evidence="3 4">
    <name type="scientific">Anaeromyces robustus</name>
    <dbReference type="NCBI Taxonomy" id="1754192"/>
    <lineage>
        <taxon>Eukaryota</taxon>
        <taxon>Fungi</taxon>
        <taxon>Fungi incertae sedis</taxon>
        <taxon>Chytridiomycota</taxon>
        <taxon>Chytridiomycota incertae sedis</taxon>
        <taxon>Neocallimastigomycetes</taxon>
        <taxon>Neocallimastigales</taxon>
        <taxon>Neocallimastigaceae</taxon>
        <taxon>Anaeromyces</taxon>
    </lineage>
</organism>
<reference evidence="3 4" key="1">
    <citation type="submission" date="2016-08" db="EMBL/GenBank/DDBJ databases">
        <title>A Parts List for Fungal Cellulosomes Revealed by Comparative Genomics.</title>
        <authorList>
            <consortium name="DOE Joint Genome Institute"/>
            <person name="Haitjema C.H."/>
            <person name="Gilmore S.P."/>
            <person name="Henske J.K."/>
            <person name="Solomon K.V."/>
            <person name="De Groot R."/>
            <person name="Kuo A."/>
            <person name="Mondo S.J."/>
            <person name="Salamov A.A."/>
            <person name="Labutti K."/>
            <person name="Zhao Z."/>
            <person name="Chiniquy J."/>
            <person name="Barry K."/>
            <person name="Brewer H.M."/>
            <person name="Purvine S.O."/>
            <person name="Wright A.T."/>
            <person name="Boxma B."/>
            <person name="Van Alen T."/>
            <person name="Hackstein J.H."/>
            <person name="Baker S.E."/>
            <person name="Grigoriev I.V."/>
            <person name="O'Malley M.A."/>
        </authorList>
    </citation>
    <scope>NUCLEOTIDE SEQUENCE [LARGE SCALE GENOMIC DNA]</scope>
    <source>
        <strain evidence="3 4">S4</strain>
    </source>
</reference>
<evidence type="ECO:0000256" key="1">
    <source>
        <dbReference type="SAM" id="Coils"/>
    </source>
</evidence>
<keyword evidence="1" id="KW-0175">Coiled coil</keyword>
<feature type="region of interest" description="Disordered" evidence="2">
    <location>
        <begin position="373"/>
        <end position="409"/>
    </location>
</feature>
<evidence type="ECO:0000313" key="3">
    <source>
        <dbReference type="EMBL" id="ORX82883.1"/>
    </source>
</evidence>
<protein>
    <submittedName>
        <fullName evidence="3">Uncharacterized protein</fullName>
    </submittedName>
</protein>
<proteinExistence type="predicted"/>
<dbReference type="Proteomes" id="UP000193944">
    <property type="component" value="Unassembled WGS sequence"/>
</dbReference>
<dbReference type="OrthoDB" id="10466257at2759"/>
<dbReference type="AlphaFoldDB" id="A0A1Y1XAZ0"/>
<accession>A0A1Y1XAZ0</accession>
<evidence type="ECO:0000313" key="4">
    <source>
        <dbReference type="Proteomes" id="UP000193944"/>
    </source>
</evidence>
<feature type="coiled-coil region" evidence="1">
    <location>
        <begin position="245"/>
        <end position="279"/>
    </location>
</feature>
<comment type="caution">
    <text evidence="3">The sequence shown here is derived from an EMBL/GenBank/DDBJ whole genome shotgun (WGS) entry which is preliminary data.</text>
</comment>
<gene>
    <name evidence="3" type="ORF">BCR32DRAFT_292356</name>
</gene>
<sequence>MSFEVQIQRIQNLLFELDCPLAVHVVEEELHEPELKYQILEWLFEKYKKDNNEILDTSISTSTLNSTLKKSASSKLSSSSSLSSSFSSLDSRKKREASPLTKKKANPLDAKITNLVTNCAILGCCNIEDAILFTEKNFKPHVLNIYENLIEMINISLFFDSSMNEDLKINNPLKYPRVGVKDISDETTKDIDFLNDLCNSKNLSILSNKSCGNILSKDLAALVTVESNDNKKMSNSISMNQSIDLNPLYSEIEILKKEVDDLQKEYNLLRSEYKYADQDEEDNTQVLHYLYTLSKHLATYIEGFNLRFPLEIESWIYSNPNSNHQVYSEDLGNIISRLNVLLKNYHQIISNIANIKQGYEQLVHKPLLSNESVSSTGLESSTKNDDIAKKTTLLPTQSSPFNNNYSLHYESDQSYNNKEKNNKMALGGRINIDYEIKQIQCMENELQESIDILIKSQERKRRNNKNSVNQGIQIEFDQQPELNSNLFNNLSSSSDQDMNIPIDGVAKKEAKEVPMNIE</sequence>
<evidence type="ECO:0000256" key="2">
    <source>
        <dbReference type="SAM" id="MobiDB-lite"/>
    </source>
</evidence>
<reference evidence="3 4" key="2">
    <citation type="submission" date="2016-08" db="EMBL/GenBank/DDBJ databases">
        <title>Pervasive Adenine N6-methylation of Active Genes in Fungi.</title>
        <authorList>
            <consortium name="DOE Joint Genome Institute"/>
            <person name="Mondo S.J."/>
            <person name="Dannebaum R.O."/>
            <person name="Kuo R.C."/>
            <person name="Labutti K."/>
            <person name="Haridas S."/>
            <person name="Kuo A."/>
            <person name="Salamov A."/>
            <person name="Ahrendt S.R."/>
            <person name="Lipzen A."/>
            <person name="Sullivan W."/>
            <person name="Andreopoulos W.B."/>
            <person name="Clum A."/>
            <person name="Lindquist E."/>
            <person name="Daum C."/>
            <person name="Ramamoorthy G.K."/>
            <person name="Gryganskyi A."/>
            <person name="Culley D."/>
            <person name="Magnuson J.K."/>
            <person name="James T.Y."/>
            <person name="O'Malley M.A."/>
            <person name="Stajich J.E."/>
            <person name="Spatafora J.W."/>
            <person name="Visel A."/>
            <person name="Grigoriev I.V."/>
        </authorList>
    </citation>
    <scope>NUCLEOTIDE SEQUENCE [LARGE SCALE GENOMIC DNA]</scope>
    <source>
        <strain evidence="3 4">S4</strain>
    </source>
</reference>
<dbReference type="EMBL" id="MCFG01000085">
    <property type="protein sequence ID" value="ORX82883.1"/>
    <property type="molecule type" value="Genomic_DNA"/>
</dbReference>